<dbReference type="AlphaFoldDB" id="A0A194XQD9"/>
<dbReference type="OrthoDB" id="18996at2759"/>
<dbReference type="InterPro" id="IPR007722">
    <property type="entry name" value="DCP2_BoxA"/>
</dbReference>
<dbReference type="EMBL" id="KQ947407">
    <property type="protein sequence ID" value="KUJ21952.1"/>
    <property type="molecule type" value="Genomic_DNA"/>
</dbReference>
<evidence type="ECO:0000256" key="3">
    <source>
        <dbReference type="ARBA" id="ARBA00005279"/>
    </source>
</evidence>
<feature type="compositionally biased region" description="Polar residues" evidence="9">
    <location>
        <begin position="256"/>
        <end position="265"/>
    </location>
</feature>
<keyword evidence="8" id="KW-0464">Manganese</keyword>
<name>A0A194XQD9_MOLSC</name>
<dbReference type="GO" id="GO:0000932">
    <property type="term" value="C:P-body"/>
    <property type="evidence" value="ECO:0007669"/>
    <property type="project" value="TreeGrafter"/>
</dbReference>
<evidence type="ECO:0000256" key="4">
    <source>
        <dbReference type="ARBA" id="ARBA00022490"/>
    </source>
</evidence>
<dbReference type="InterPro" id="IPR036189">
    <property type="entry name" value="DCP2_BoxA_sf"/>
</dbReference>
<dbReference type="GO" id="GO:0003723">
    <property type="term" value="F:RNA binding"/>
    <property type="evidence" value="ECO:0007669"/>
    <property type="project" value="UniProtKB-KW"/>
</dbReference>
<feature type="region of interest" description="Disordered" evidence="9">
    <location>
        <begin position="362"/>
        <end position="400"/>
    </location>
</feature>
<feature type="compositionally biased region" description="Basic and acidic residues" evidence="9">
    <location>
        <begin position="659"/>
        <end position="668"/>
    </location>
</feature>
<protein>
    <recommendedName>
        <fullName evidence="10">Nudix hydrolase domain-containing protein</fullName>
    </recommendedName>
</protein>
<keyword evidence="7" id="KW-0694">RNA-binding</keyword>
<feature type="region of interest" description="Disordered" evidence="9">
    <location>
        <begin position="653"/>
        <end position="680"/>
    </location>
</feature>
<dbReference type="InterPro" id="IPR015797">
    <property type="entry name" value="NUDIX_hydrolase-like_dom_sf"/>
</dbReference>
<dbReference type="KEGG" id="psco:LY89DRAFT_608597"/>
<dbReference type="PANTHER" id="PTHR23114">
    <property type="entry name" value="M7GPPPN-MRNA HYDROLASE"/>
    <property type="match status" value="1"/>
</dbReference>
<feature type="compositionally biased region" description="Polar residues" evidence="9">
    <location>
        <begin position="704"/>
        <end position="727"/>
    </location>
</feature>
<dbReference type="InParanoid" id="A0A194XQD9"/>
<keyword evidence="4" id="KW-0963">Cytoplasm</keyword>
<evidence type="ECO:0000313" key="11">
    <source>
        <dbReference type="EMBL" id="KUJ21952.1"/>
    </source>
</evidence>
<dbReference type="PROSITE" id="PS51462">
    <property type="entry name" value="NUDIX"/>
    <property type="match status" value="1"/>
</dbReference>
<evidence type="ECO:0000256" key="5">
    <source>
        <dbReference type="ARBA" id="ARBA00022723"/>
    </source>
</evidence>
<feature type="compositionally biased region" description="Basic and acidic residues" evidence="9">
    <location>
        <begin position="776"/>
        <end position="788"/>
    </location>
</feature>
<evidence type="ECO:0000256" key="7">
    <source>
        <dbReference type="ARBA" id="ARBA00022884"/>
    </source>
</evidence>
<dbReference type="Pfam" id="PF00293">
    <property type="entry name" value="NUDIX"/>
    <property type="match status" value="1"/>
</dbReference>
<dbReference type="SUPFAM" id="SSF140586">
    <property type="entry name" value="Dcp2 domain-like"/>
    <property type="match status" value="1"/>
</dbReference>
<evidence type="ECO:0000256" key="8">
    <source>
        <dbReference type="ARBA" id="ARBA00023211"/>
    </source>
</evidence>
<dbReference type="FunFam" id="3.90.79.10:FF:000003">
    <property type="entry name" value="M7GpppN-mRNA hydrolase isoform 2"/>
    <property type="match status" value="1"/>
</dbReference>
<dbReference type="InterPro" id="IPR044099">
    <property type="entry name" value="Dcp2_NUDIX"/>
</dbReference>
<comment type="subcellular location">
    <subcellularLocation>
        <location evidence="2">Cytoplasm</location>
    </subcellularLocation>
</comment>
<dbReference type="InterPro" id="IPR020084">
    <property type="entry name" value="NUDIX_hydrolase_CS"/>
</dbReference>
<dbReference type="RefSeq" id="XP_018076307.1">
    <property type="nucleotide sequence ID" value="XM_018210501.1"/>
</dbReference>
<feature type="region of interest" description="Disordered" evidence="9">
    <location>
        <begin position="256"/>
        <end position="295"/>
    </location>
</feature>
<dbReference type="GO" id="GO:0030145">
    <property type="term" value="F:manganese ion binding"/>
    <property type="evidence" value="ECO:0007669"/>
    <property type="project" value="InterPro"/>
</dbReference>
<feature type="region of interest" description="Disordered" evidence="9">
    <location>
        <begin position="697"/>
        <end position="845"/>
    </location>
</feature>
<proteinExistence type="inferred from homology"/>
<feature type="compositionally biased region" description="Polar residues" evidence="9">
    <location>
        <begin position="414"/>
        <end position="428"/>
    </location>
</feature>
<dbReference type="PROSITE" id="PS00893">
    <property type="entry name" value="NUDIX_BOX"/>
    <property type="match status" value="1"/>
</dbReference>
<comment type="similarity">
    <text evidence="3">Belongs to the Nudix hydrolase family. DCP2 subfamily.</text>
</comment>
<dbReference type="Gene3D" id="3.90.79.10">
    <property type="entry name" value="Nucleoside Triphosphate Pyrophosphohydrolase"/>
    <property type="match status" value="1"/>
</dbReference>
<evidence type="ECO:0000256" key="6">
    <source>
        <dbReference type="ARBA" id="ARBA00022801"/>
    </source>
</evidence>
<feature type="domain" description="Nudix hydrolase" evidence="10">
    <location>
        <begin position="95"/>
        <end position="237"/>
    </location>
</feature>
<accession>A0A194XQD9</accession>
<evidence type="ECO:0000259" key="10">
    <source>
        <dbReference type="PROSITE" id="PS51462"/>
    </source>
</evidence>
<reference evidence="11 12" key="1">
    <citation type="submission" date="2015-10" db="EMBL/GenBank/DDBJ databases">
        <title>Full genome of DAOMC 229536 Phialocephala scopiformis, a fungal endophyte of spruce producing the potent anti-insectan compound rugulosin.</title>
        <authorList>
            <consortium name="DOE Joint Genome Institute"/>
            <person name="Walker A.K."/>
            <person name="Frasz S.L."/>
            <person name="Seifert K.A."/>
            <person name="Miller J.D."/>
            <person name="Mondo S.J."/>
            <person name="Labutti K."/>
            <person name="Lipzen A."/>
            <person name="Dockter R."/>
            <person name="Kennedy M."/>
            <person name="Grigoriev I.V."/>
            <person name="Spatafora J.W."/>
        </authorList>
    </citation>
    <scope>NUCLEOTIDE SEQUENCE [LARGE SCALE GENOMIC DNA]</scope>
    <source>
        <strain evidence="11 12">CBS 120377</strain>
    </source>
</reference>
<keyword evidence="6" id="KW-0378">Hydrolase</keyword>
<feature type="region of interest" description="Disordered" evidence="9">
    <location>
        <begin position="614"/>
        <end position="633"/>
    </location>
</feature>
<dbReference type="Proteomes" id="UP000070700">
    <property type="component" value="Unassembled WGS sequence"/>
</dbReference>
<feature type="compositionally biased region" description="Polar residues" evidence="9">
    <location>
        <begin position="751"/>
        <end position="765"/>
    </location>
</feature>
<organism evidence="11 12">
    <name type="scientific">Mollisia scopiformis</name>
    <name type="common">Conifer needle endophyte fungus</name>
    <name type="synonym">Phialocephala scopiformis</name>
    <dbReference type="NCBI Taxonomy" id="149040"/>
    <lineage>
        <taxon>Eukaryota</taxon>
        <taxon>Fungi</taxon>
        <taxon>Dikarya</taxon>
        <taxon>Ascomycota</taxon>
        <taxon>Pezizomycotina</taxon>
        <taxon>Leotiomycetes</taxon>
        <taxon>Helotiales</taxon>
        <taxon>Mollisiaceae</taxon>
        <taxon>Mollisia</taxon>
    </lineage>
</organism>
<dbReference type="SMART" id="SM01125">
    <property type="entry name" value="DCP2"/>
    <property type="match status" value="1"/>
</dbReference>
<evidence type="ECO:0000256" key="1">
    <source>
        <dbReference type="ARBA" id="ARBA00001936"/>
    </source>
</evidence>
<sequence>MTETNMHLEEWLEDLEVRFIMNIPHEDLSSIERICFQIEEAQWFYEDFIRPQDPSLPSMSLRNFCEKIFAHCPMLSSFSQGSHMQAFEHFLDYKARVPVRGAIMLNSAMDSVVLVKGWKKGANWSFPRGKINMDEDDLDCAVREVYEETGLHLEEAGLVPEDRQVKFIEVNMREQQLRLYVFKDVPMETYFEPRTRKEISKIEWWKLSELPAFRKKGQHEQNAAASNANKFYMVAPFLVPLRKWVVEQKKRGTRTISNSQYQSAGLSHDDFLTEEDVGPESGTQLHYPDASGEPDNETMVDATAALNRLLHIQQPSQDSEVDDEMDFQRVQSTKGSALLALLQSKPTVDVPRAQNALPHTPLEHTVGQAPMPRTPHHYAPRPPPFSSMPPPPAFPPMQQQNTFSYQQPHIENHYRQNNQPRGMPNQQQPPRPHENPHHYQSQHLIHPQPLPPTVQRALFTGGPVHSPVAPQPVQQPLAQQHPANVAMNNQNPQFSGLHAPMVPPIPKGSPPKLTKHTLALLDAFKRRDQDVADANASNDLPLRRYAPEQPPVPRHQPQELPADLSQLPQAPSVPQYIPESASNNTRAPNPGMFTTRQPISETQKSTLLDLFKSPTATSASPSKPLSATALPPSATPSAVELSAVEPLSTNAATTSALLNDKRTPDPSARDAPIPELNPEANLPYRAMAILSRPPEMMEKEASLHSGTSHRSQHRNQTNGKKPSSRSGMQEPPKRSPEKAFQPQILKRPQPGQFNGQEPSRPAQTSMPQPPMPEPPMDPRKYQQADHRQNLLSLFGKPPTGVQQPNYSPNNGVSLPADPALRSRVGSLASAEAAPRRPSQAPISPADKGFLLDYLAAAVAKGH</sequence>
<dbReference type="STRING" id="149040.A0A194XQD9"/>
<feature type="region of interest" description="Disordered" evidence="9">
    <location>
        <begin position="531"/>
        <end position="596"/>
    </location>
</feature>
<keyword evidence="5" id="KW-0479">Metal-binding</keyword>
<evidence type="ECO:0000313" key="12">
    <source>
        <dbReference type="Proteomes" id="UP000070700"/>
    </source>
</evidence>
<feature type="compositionally biased region" description="Polar residues" evidence="9">
    <location>
        <begin position="800"/>
        <end position="812"/>
    </location>
</feature>
<dbReference type="CDD" id="cd03672">
    <property type="entry name" value="NUDIX_Dcp2p_Nudt20"/>
    <property type="match status" value="1"/>
</dbReference>
<feature type="region of interest" description="Disordered" evidence="9">
    <location>
        <begin position="414"/>
        <end position="471"/>
    </location>
</feature>
<dbReference type="GO" id="GO:0000184">
    <property type="term" value="P:nuclear-transcribed mRNA catabolic process, nonsense-mediated decay"/>
    <property type="evidence" value="ECO:0007669"/>
    <property type="project" value="InterPro"/>
</dbReference>
<dbReference type="PANTHER" id="PTHR23114:SF17">
    <property type="entry name" value="M7GPPPN-MRNA HYDROLASE"/>
    <property type="match status" value="1"/>
</dbReference>
<dbReference type="Gene3D" id="1.10.10.1050">
    <property type="entry name" value="Dcp2, box A domain"/>
    <property type="match status" value="1"/>
</dbReference>
<dbReference type="SUPFAM" id="SSF55811">
    <property type="entry name" value="Nudix"/>
    <property type="match status" value="1"/>
</dbReference>
<keyword evidence="12" id="KW-1185">Reference proteome</keyword>
<dbReference type="Pfam" id="PF05026">
    <property type="entry name" value="DCP2"/>
    <property type="match status" value="1"/>
</dbReference>
<comment type="cofactor">
    <cofactor evidence="1">
        <name>Mn(2+)</name>
        <dbReference type="ChEBI" id="CHEBI:29035"/>
    </cofactor>
</comment>
<dbReference type="FunFam" id="1.10.10.1050:FF:000003">
    <property type="entry name" value="Decapping enzyme Dcp2, putative"/>
    <property type="match status" value="1"/>
</dbReference>
<dbReference type="GO" id="GO:0000290">
    <property type="term" value="P:deadenylation-dependent decapping of nuclear-transcribed mRNA"/>
    <property type="evidence" value="ECO:0007669"/>
    <property type="project" value="InterPro"/>
</dbReference>
<evidence type="ECO:0000256" key="9">
    <source>
        <dbReference type="SAM" id="MobiDB-lite"/>
    </source>
</evidence>
<dbReference type="GO" id="GO:0140933">
    <property type="term" value="F:5'-(N(7)-methylguanosine 5'-triphospho)-[mRNA] hydrolase activity"/>
    <property type="evidence" value="ECO:0007669"/>
    <property type="project" value="InterPro"/>
</dbReference>
<dbReference type="GeneID" id="28820227"/>
<evidence type="ECO:0000256" key="2">
    <source>
        <dbReference type="ARBA" id="ARBA00004496"/>
    </source>
</evidence>
<dbReference type="InterPro" id="IPR000086">
    <property type="entry name" value="NUDIX_hydrolase_dom"/>
</dbReference>
<gene>
    <name evidence="11" type="ORF">LY89DRAFT_608597</name>
</gene>
<feature type="compositionally biased region" description="Pro residues" evidence="9">
    <location>
        <begin position="380"/>
        <end position="395"/>
    </location>
</feature>
<feature type="compositionally biased region" description="Polar residues" evidence="9">
    <location>
        <begin position="580"/>
        <end position="596"/>
    </location>
</feature>